<evidence type="ECO:0000313" key="2">
    <source>
        <dbReference type="EMBL" id="CAF1555225.1"/>
    </source>
</evidence>
<dbReference type="EMBL" id="CAJOBE010023510">
    <property type="protein sequence ID" value="CAF4257442.1"/>
    <property type="molecule type" value="Genomic_DNA"/>
</dbReference>
<evidence type="ECO:0000313" key="1">
    <source>
        <dbReference type="EMBL" id="CAF1125064.1"/>
    </source>
</evidence>
<evidence type="ECO:0000313" key="3">
    <source>
        <dbReference type="EMBL" id="CAF4034885.1"/>
    </source>
</evidence>
<name>A0A814QW68_9BILA</name>
<sequence length="145" mass="17238">MSQTEAKLLHYPSGIYAEDLFLLKINQEYKQRDWNIGRGGRSTPKTLTMIEKYAVNYECKLLIDIYFYQLTNEEIFEIYTRICDDLSTGPYEIHPFSTGYVDFSRFDRKNFLKFNLIVNLNLLVNQDNHLLSKSQHRNKVKELLQ</sequence>
<dbReference type="Proteomes" id="UP000663874">
    <property type="component" value="Unassembled WGS sequence"/>
</dbReference>
<dbReference type="AlphaFoldDB" id="A0A814QW68"/>
<dbReference type="EMBL" id="CAJNOU010011006">
    <property type="protein sequence ID" value="CAF1555225.1"/>
    <property type="molecule type" value="Genomic_DNA"/>
</dbReference>
<proteinExistence type="predicted"/>
<reference evidence="1" key="1">
    <citation type="submission" date="2021-02" db="EMBL/GenBank/DDBJ databases">
        <authorList>
            <person name="Nowell W R."/>
        </authorList>
    </citation>
    <scope>NUCLEOTIDE SEQUENCE</scope>
</reference>
<dbReference type="EMBL" id="CAJNOO010001267">
    <property type="protein sequence ID" value="CAF1125064.1"/>
    <property type="molecule type" value="Genomic_DNA"/>
</dbReference>
<gene>
    <name evidence="4" type="ORF">FNK824_LOCUS38911</name>
    <name evidence="3" type="ORF">OTI717_LOCUS30830</name>
    <name evidence="1" type="ORF">RFH988_LOCUS20562</name>
    <name evidence="2" type="ORF">SEV965_LOCUS38896</name>
</gene>
<dbReference type="Proteomes" id="UP000663823">
    <property type="component" value="Unassembled WGS sequence"/>
</dbReference>
<organism evidence="1 5">
    <name type="scientific">Rotaria sordida</name>
    <dbReference type="NCBI Taxonomy" id="392033"/>
    <lineage>
        <taxon>Eukaryota</taxon>
        <taxon>Metazoa</taxon>
        <taxon>Spiralia</taxon>
        <taxon>Gnathifera</taxon>
        <taxon>Rotifera</taxon>
        <taxon>Eurotatoria</taxon>
        <taxon>Bdelloidea</taxon>
        <taxon>Philodinida</taxon>
        <taxon>Philodinidae</taxon>
        <taxon>Rotaria</taxon>
    </lineage>
</organism>
<dbReference type="Proteomes" id="UP000663889">
    <property type="component" value="Unassembled WGS sequence"/>
</dbReference>
<protein>
    <submittedName>
        <fullName evidence="1">Uncharacterized protein</fullName>
    </submittedName>
</protein>
<dbReference type="Proteomes" id="UP000663882">
    <property type="component" value="Unassembled WGS sequence"/>
</dbReference>
<comment type="caution">
    <text evidence="1">The sequence shown here is derived from an EMBL/GenBank/DDBJ whole genome shotgun (WGS) entry which is preliminary data.</text>
</comment>
<evidence type="ECO:0000313" key="5">
    <source>
        <dbReference type="Proteomes" id="UP000663882"/>
    </source>
</evidence>
<dbReference type="EMBL" id="CAJOAX010008489">
    <property type="protein sequence ID" value="CAF4034885.1"/>
    <property type="molecule type" value="Genomic_DNA"/>
</dbReference>
<accession>A0A814QW68</accession>
<evidence type="ECO:0000313" key="4">
    <source>
        <dbReference type="EMBL" id="CAF4257442.1"/>
    </source>
</evidence>